<dbReference type="AlphaFoldDB" id="A0A8H2XVI9"/>
<gene>
    <name evidence="2" type="ORF">RDB_LOCUS42175</name>
</gene>
<organism evidence="2 3">
    <name type="scientific">Rhizoctonia solani</name>
    <dbReference type="NCBI Taxonomy" id="456999"/>
    <lineage>
        <taxon>Eukaryota</taxon>
        <taxon>Fungi</taxon>
        <taxon>Dikarya</taxon>
        <taxon>Basidiomycota</taxon>
        <taxon>Agaricomycotina</taxon>
        <taxon>Agaricomycetes</taxon>
        <taxon>Cantharellales</taxon>
        <taxon>Ceratobasidiaceae</taxon>
        <taxon>Rhizoctonia</taxon>
    </lineage>
</organism>
<evidence type="ECO:0008006" key="4">
    <source>
        <dbReference type="Google" id="ProtNLM"/>
    </source>
</evidence>
<evidence type="ECO:0000313" key="2">
    <source>
        <dbReference type="EMBL" id="CAE6435838.1"/>
    </source>
</evidence>
<comment type="caution">
    <text evidence="2">The sequence shown here is derived from an EMBL/GenBank/DDBJ whole genome shotgun (WGS) entry which is preliminary data.</text>
</comment>
<evidence type="ECO:0000313" key="3">
    <source>
        <dbReference type="Proteomes" id="UP000663888"/>
    </source>
</evidence>
<dbReference type="Proteomes" id="UP000663888">
    <property type="component" value="Unassembled WGS sequence"/>
</dbReference>
<dbReference type="EMBL" id="CAJMWX010000855">
    <property type="protein sequence ID" value="CAE6435838.1"/>
    <property type="molecule type" value="Genomic_DNA"/>
</dbReference>
<name>A0A8H2XVI9_9AGAM</name>
<sequence length="420" mass="47400">MTDHSGWYPPSQVCYPPVLPTYLKNVYDLQPIVGLPSNDEVVGIHTIIQAATKVSSVPGMHDSDLFMKLADHLFSAQMLVYRSKYTNLLFPTDVTYTPPVLPAHVPVNLEPVSCAPSDEEVTKVQDAIRTYQKYSEIPSMFEPRVSAELSQHFFDIQMARYMSRAAQRQPIIVPQEITQPRNSTGITTDIGNDHASNDGTGAGVIESHQLQNTVIRDVLERSNQLAERSNQLIERSNEIAERTNQLMDRPDQPVEQSSRSTGQPSPDNRPGRFNEPLGRLNQYLERSNQLAEEFKAPVEQIGDALKTINKVLVEIQHAIVRSCKGNSTDAIRSLVNEEGDLPTESTWLWFLSDNDNKLDLRVGQEISSWFITDDQIVYYLQFYGIEGDFFADEEKTTLLVGKKNEARKKLGRYLTSALAW</sequence>
<reference evidence="2" key="1">
    <citation type="submission" date="2021-01" db="EMBL/GenBank/DDBJ databases">
        <authorList>
            <person name="Kaushik A."/>
        </authorList>
    </citation>
    <scope>NUCLEOTIDE SEQUENCE</scope>
    <source>
        <strain evidence="2">AG4-R118</strain>
    </source>
</reference>
<accession>A0A8H2XVI9</accession>
<feature type="region of interest" description="Disordered" evidence="1">
    <location>
        <begin position="241"/>
        <end position="276"/>
    </location>
</feature>
<evidence type="ECO:0000256" key="1">
    <source>
        <dbReference type="SAM" id="MobiDB-lite"/>
    </source>
</evidence>
<proteinExistence type="predicted"/>
<protein>
    <recommendedName>
        <fullName evidence="4">Laminin domain protein</fullName>
    </recommendedName>
</protein>
<feature type="compositionally biased region" description="Polar residues" evidence="1">
    <location>
        <begin position="254"/>
        <end position="266"/>
    </location>
</feature>